<sequence>MDVIIDEPISEEVLKEILDLEAKADAADITAYLCHLMQHYDLKAAFILPHYTANLYTPNENGLDQLKMNPNPEA</sequence>
<organism evidence="1 2">
    <name type="scientific">Acrobeloides nanus</name>
    <dbReference type="NCBI Taxonomy" id="290746"/>
    <lineage>
        <taxon>Eukaryota</taxon>
        <taxon>Metazoa</taxon>
        <taxon>Ecdysozoa</taxon>
        <taxon>Nematoda</taxon>
        <taxon>Chromadorea</taxon>
        <taxon>Rhabditida</taxon>
        <taxon>Tylenchina</taxon>
        <taxon>Cephalobomorpha</taxon>
        <taxon>Cephaloboidea</taxon>
        <taxon>Cephalobidae</taxon>
        <taxon>Acrobeloides</taxon>
    </lineage>
</organism>
<dbReference type="AlphaFoldDB" id="A0A914CKD8"/>
<evidence type="ECO:0000313" key="2">
    <source>
        <dbReference type="WBParaSite" id="ACRNAN_scaffold11745.g28935.t1"/>
    </source>
</evidence>
<name>A0A914CKD8_9BILA</name>
<evidence type="ECO:0000313" key="1">
    <source>
        <dbReference type="Proteomes" id="UP000887540"/>
    </source>
</evidence>
<reference evidence="2" key="1">
    <citation type="submission" date="2022-11" db="UniProtKB">
        <authorList>
            <consortium name="WormBaseParasite"/>
        </authorList>
    </citation>
    <scope>IDENTIFICATION</scope>
</reference>
<protein>
    <submittedName>
        <fullName evidence="2">Uncharacterized protein</fullName>
    </submittedName>
</protein>
<proteinExistence type="predicted"/>
<dbReference type="Proteomes" id="UP000887540">
    <property type="component" value="Unplaced"/>
</dbReference>
<dbReference type="WBParaSite" id="ACRNAN_scaffold11745.g28935.t1">
    <property type="protein sequence ID" value="ACRNAN_scaffold11745.g28935.t1"/>
    <property type="gene ID" value="ACRNAN_scaffold11745.g28935"/>
</dbReference>
<keyword evidence="1" id="KW-1185">Reference proteome</keyword>
<accession>A0A914CKD8</accession>